<dbReference type="STRING" id="981085.W9RI94"/>
<name>W9RI94_9ROSA</name>
<reference evidence="9" key="1">
    <citation type="submission" date="2013-01" db="EMBL/GenBank/DDBJ databases">
        <title>Draft Genome Sequence of a Mulberry Tree, Morus notabilis C.K. Schneid.</title>
        <authorList>
            <person name="He N."/>
            <person name="Zhao S."/>
        </authorList>
    </citation>
    <scope>NUCLEOTIDE SEQUENCE</scope>
</reference>
<dbReference type="Pfam" id="PF08022">
    <property type="entry name" value="FAD_binding_8"/>
    <property type="match status" value="1"/>
</dbReference>
<accession>W9RI94</accession>
<feature type="transmembrane region" description="Helical" evidence="6">
    <location>
        <begin position="536"/>
        <end position="562"/>
    </location>
</feature>
<dbReference type="AlphaFoldDB" id="W9RI94"/>
<dbReference type="InterPro" id="IPR013121">
    <property type="entry name" value="Fe_red_NAD-bd_6"/>
</dbReference>
<feature type="transmembrane region" description="Helical" evidence="6">
    <location>
        <begin position="264"/>
        <end position="281"/>
    </location>
</feature>
<evidence type="ECO:0000256" key="4">
    <source>
        <dbReference type="ARBA" id="ARBA00023002"/>
    </source>
</evidence>
<feature type="transmembrane region" description="Helical" evidence="6">
    <location>
        <begin position="5"/>
        <end position="28"/>
    </location>
</feature>
<evidence type="ECO:0000313" key="8">
    <source>
        <dbReference type="EMBL" id="EXB93548.1"/>
    </source>
</evidence>
<dbReference type="InterPro" id="IPR013112">
    <property type="entry name" value="FAD-bd_8"/>
</dbReference>
<dbReference type="SUPFAM" id="SSF52343">
    <property type="entry name" value="Ferredoxin reductase-like, C-terminal NADP-linked domain"/>
    <property type="match status" value="1"/>
</dbReference>
<evidence type="ECO:0000259" key="7">
    <source>
        <dbReference type="PROSITE" id="PS51384"/>
    </source>
</evidence>
<dbReference type="Proteomes" id="UP000030645">
    <property type="component" value="Unassembled WGS sequence"/>
</dbReference>
<keyword evidence="5 6" id="KW-0472">Membrane</keyword>
<proteinExistence type="predicted"/>
<feature type="transmembrane region" description="Helical" evidence="6">
    <location>
        <begin position="158"/>
        <end position="183"/>
    </location>
</feature>
<dbReference type="Gene3D" id="3.40.50.80">
    <property type="entry name" value="Nucleotide-binding domain of ferredoxin-NADP reductase (FNR) module"/>
    <property type="match status" value="2"/>
</dbReference>
<dbReference type="GO" id="GO:0000293">
    <property type="term" value="F:ferric-chelate reductase activity"/>
    <property type="evidence" value="ECO:0007669"/>
    <property type="project" value="TreeGrafter"/>
</dbReference>
<feature type="transmembrane region" description="Helical" evidence="6">
    <location>
        <begin position="287"/>
        <end position="304"/>
    </location>
</feature>
<evidence type="ECO:0000256" key="1">
    <source>
        <dbReference type="ARBA" id="ARBA00004141"/>
    </source>
</evidence>
<evidence type="ECO:0000256" key="2">
    <source>
        <dbReference type="ARBA" id="ARBA00022692"/>
    </source>
</evidence>
<dbReference type="OrthoDB" id="167398at2759"/>
<feature type="domain" description="FAD-binding FR-type" evidence="7">
    <location>
        <begin position="299"/>
        <end position="418"/>
    </location>
</feature>
<evidence type="ECO:0000256" key="3">
    <source>
        <dbReference type="ARBA" id="ARBA00022989"/>
    </source>
</evidence>
<feature type="transmembrane region" description="Helical" evidence="6">
    <location>
        <begin position="48"/>
        <end position="76"/>
    </location>
</feature>
<dbReference type="InterPro" id="IPR017938">
    <property type="entry name" value="Riboflavin_synthase-like_b-brl"/>
</dbReference>
<evidence type="ECO:0000313" key="9">
    <source>
        <dbReference type="Proteomes" id="UP000030645"/>
    </source>
</evidence>
<dbReference type="EMBL" id="KE345081">
    <property type="protein sequence ID" value="EXB93548.1"/>
    <property type="molecule type" value="Genomic_DNA"/>
</dbReference>
<keyword evidence="4" id="KW-0560">Oxidoreductase</keyword>
<dbReference type="InterPro" id="IPR013130">
    <property type="entry name" value="Fe3_Rdtase_TM_dom"/>
</dbReference>
<comment type="subcellular location">
    <subcellularLocation>
        <location evidence="1">Membrane</location>
        <topology evidence="1">Multi-pass membrane protein</topology>
    </subcellularLocation>
</comment>
<dbReference type="InterPro" id="IPR039261">
    <property type="entry name" value="FNR_nucleotide-bd"/>
</dbReference>
<dbReference type="PROSITE" id="PS51384">
    <property type="entry name" value="FAD_FR"/>
    <property type="match status" value="1"/>
</dbReference>
<feature type="transmembrane region" description="Helical" evidence="6">
    <location>
        <begin position="234"/>
        <end position="252"/>
    </location>
</feature>
<dbReference type="InterPro" id="IPR017927">
    <property type="entry name" value="FAD-bd_FR_type"/>
</dbReference>
<dbReference type="CDD" id="cd06186">
    <property type="entry name" value="NOX_Duox_like_FAD_NADP"/>
    <property type="match status" value="1"/>
</dbReference>
<protein>
    <submittedName>
        <fullName evidence="8">Ferric reduction oxidase 8</fullName>
    </submittedName>
</protein>
<dbReference type="KEGG" id="mnt:21397674"/>
<dbReference type="FunFam" id="3.40.50.80:FF:000073">
    <property type="entry name" value="ferric reduction oxidase 8, mitochondrial"/>
    <property type="match status" value="1"/>
</dbReference>
<organism evidence="8 9">
    <name type="scientific">Morus notabilis</name>
    <dbReference type="NCBI Taxonomy" id="981085"/>
    <lineage>
        <taxon>Eukaryota</taxon>
        <taxon>Viridiplantae</taxon>
        <taxon>Streptophyta</taxon>
        <taxon>Embryophyta</taxon>
        <taxon>Tracheophyta</taxon>
        <taxon>Spermatophyta</taxon>
        <taxon>Magnoliopsida</taxon>
        <taxon>eudicotyledons</taxon>
        <taxon>Gunneridae</taxon>
        <taxon>Pentapetalae</taxon>
        <taxon>rosids</taxon>
        <taxon>fabids</taxon>
        <taxon>Rosales</taxon>
        <taxon>Moraceae</taxon>
        <taxon>Moreae</taxon>
        <taxon>Morus</taxon>
    </lineage>
</organism>
<sequence length="711" mass="80572">MAEVFLLIVLKVVMILIFAGWISLWLLKPTQIWTRKWKEVEERLRPTILGYYGINFVVFTFPVIALAIIGSIYMNLQLRKTRRSYGKKVFSGISNPVVVNTLLGTFSALEILSISLFALFLAWTFYARISNDFKDLMPVKSLKLKTWQLKYLRVATRFGLLAEACLALLLLPILRGLAFFRLFGIQFEASVRYHVWLGTAMVCFATFHGGSTLFIWGISHYIQEEIWRWQKTGRIYLAGEIALVTALVIWITALPQIRRKRFEIFYYTHHLYVVFLVFFLFHAGDRHFYWVFSGIFLFGLDKLLRIIQSRPETCILSAKIFPGRTIELILPKDPKLKYTPTSVIFVKIPSISKFQWHSFSITSSSSVDENTLSVVIKCQGSWTSSLHNLINNELESDSNQMKGVPIAVEGPYGPASTDFLRYDSLLLVAGGIGITPFLSILQEIASAPKSGNQFPTRIQLIYVVKKSQDISLLNSTSSLILNQTTDQLHLKLKVFVTQEPQSGATLRELLDEYSQVETVHFDTNGSSYAINGLESFLSMAAIAGLSSVVFLVFLICFNHIFLPDHKNKKLKSPKASKEKNPSSVFDLIIIFSFVIAMICSTLLAVIVRWRRLKRETSPLVEKHVKSWLPSSIEAGGALDKHEIHFTGRPNFQDIFTKFPTETGGSDVGVLVCGPETMKESVALFCRQNSQCFKTGAERKTSFSFHSLNFTL</sequence>
<feature type="transmembrane region" description="Helical" evidence="6">
    <location>
        <begin position="195"/>
        <end position="222"/>
    </location>
</feature>
<dbReference type="GO" id="GO:0005886">
    <property type="term" value="C:plasma membrane"/>
    <property type="evidence" value="ECO:0007669"/>
    <property type="project" value="TreeGrafter"/>
</dbReference>
<dbReference type="SUPFAM" id="SSF63380">
    <property type="entry name" value="Riboflavin synthase domain-like"/>
    <property type="match status" value="1"/>
</dbReference>
<gene>
    <name evidence="8" type="ORF">L484_014539</name>
</gene>
<evidence type="ECO:0000256" key="5">
    <source>
        <dbReference type="ARBA" id="ARBA00023136"/>
    </source>
</evidence>
<feature type="transmembrane region" description="Helical" evidence="6">
    <location>
        <begin position="97"/>
        <end position="126"/>
    </location>
</feature>
<dbReference type="PANTHER" id="PTHR11972">
    <property type="entry name" value="NADPH OXIDASE"/>
    <property type="match status" value="1"/>
</dbReference>
<keyword evidence="2 6" id="KW-0812">Transmembrane</keyword>
<dbReference type="Pfam" id="PF01794">
    <property type="entry name" value="Ferric_reduct"/>
    <property type="match status" value="1"/>
</dbReference>
<dbReference type="InterPro" id="IPR050369">
    <property type="entry name" value="RBOH/FRE"/>
</dbReference>
<dbReference type="eggNOG" id="KOG0039">
    <property type="taxonomic scope" value="Eukaryota"/>
</dbReference>
<dbReference type="SFLD" id="SFLDS00052">
    <property type="entry name" value="Ferric_Reductase_Domain"/>
    <property type="match status" value="1"/>
</dbReference>
<keyword evidence="3 6" id="KW-1133">Transmembrane helix</keyword>
<dbReference type="SFLD" id="SFLDG01168">
    <property type="entry name" value="Ferric_reductase_subgroup_(FRE"/>
    <property type="match status" value="1"/>
</dbReference>
<dbReference type="Pfam" id="PF08030">
    <property type="entry name" value="NAD_binding_6"/>
    <property type="match status" value="1"/>
</dbReference>
<keyword evidence="9" id="KW-1185">Reference proteome</keyword>
<evidence type="ECO:0000256" key="6">
    <source>
        <dbReference type="SAM" id="Phobius"/>
    </source>
</evidence>
<dbReference type="PANTHER" id="PTHR11972:SF155">
    <property type="entry name" value="FERRIC REDUCTION OXIDASE 8, MITOCHONDRIAL"/>
    <property type="match status" value="1"/>
</dbReference>
<feature type="transmembrane region" description="Helical" evidence="6">
    <location>
        <begin position="582"/>
        <end position="607"/>
    </location>
</feature>